<keyword evidence="5" id="KW-0805">Transcription regulation</keyword>
<dbReference type="InterPro" id="IPR038398">
    <property type="entry name" value="NCD2_sf"/>
</dbReference>
<dbReference type="GO" id="GO:0005634">
    <property type="term" value="C:nucleus"/>
    <property type="evidence" value="ECO:0007669"/>
    <property type="project" value="UniProtKB-SubCell"/>
</dbReference>
<evidence type="ECO:0000256" key="8">
    <source>
        <dbReference type="SAM" id="MobiDB-lite"/>
    </source>
</evidence>
<feature type="compositionally biased region" description="Basic and acidic residues" evidence="8">
    <location>
        <begin position="691"/>
        <end position="702"/>
    </location>
</feature>
<dbReference type="FunFam" id="1.20.120.2010:FF:000001">
    <property type="entry name" value="NGFI-A-binding protein 1 isoform X1"/>
    <property type="match status" value="1"/>
</dbReference>
<evidence type="ECO:0000256" key="3">
    <source>
        <dbReference type="ARBA" id="ARBA00011364"/>
    </source>
</evidence>
<dbReference type="AlphaFoldDB" id="A0A8C0S714"/>
<dbReference type="Pfam" id="PF04905">
    <property type="entry name" value="NCD2"/>
    <property type="match status" value="1"/>
</dbReference>
<evidence type="ECO:0000256" key="4">
    <source>
        <dbReference type="ARBA" id="ARBA00022491"/>
    </source>
</evidence>
<reference evidence="11" key="1">
    <citation type="submission" date="2018-10" db="EMBL/GenBank/DDBJ databases">
        <title>De novo assembly of a Great Dane genome.</title>
        <authorList>
            <person name="Kidd J.M."/>
            <person name="Pendleton A.L."/>
            <person name="Shen F."/>
            <person name="Emery S."/>
        </authorList>
    </citation>
    <scope>NUCLEOTIDE SEQUENCE [LARGE SCALE GENOMIC DNA]</scope>
    <source>
        <strain evidence="11">Great Dane</strain>
    </source>
</reference>
<feature type="region of interest" description="Disordered" evidence="8">
    <location>
        <begin position="553"/>
        <end position="589"/>
    </location>
</feature>
<feature type="region of interest" description="Disordered" evidence="8">
    <location>
        <begin position="667"/>
        <end position="702"/>
    </location>
</feature>
<evidence type="ECO:0008006" key="13">
    <source>
        <dbReference type="Google" id="ProtNLM"/>
    </source>
</evidence>
<feature type="domain" description="NAB co-repressor" evidence="10">
    <location>
        <begin position="410"/>
        <end position="537"/>
    </location>
</feature>
<dbReference type="PANTHER" id="PTHR12623:SF6">
    <property type="entry name" value="NGFI-A-BINDING PROTEIN 2"/>
    <property type="match status" value="1"/>
</dbReference>
<evidence type="ECO:0000256" key="6">
    <source>
        <dbReference type="ARBA" id="ARBA00023163"/>
    </source>
</evidence>
<feature type="region of interest" description="Disordered" evidence="8">
    <location>
        <begin position="308"/>
        <end position="410"/>
    </location>
</feature>
<sequence>MSPAGRSRGSVGAERACCASGGGGTARPRPAPRGPASAPRPPAPRGPAPAPRSTPPPPGPASRRRSAAAPAPRPGGPGARPPPPAPAPGAAHALRPPGSQRSAGPRSPCVLRGRRRGEAAGAAGEGGAEAQRRGGSPRGDVEGGTEPGPRPRQRAPGAERGAPRGAACGRRPSMRRAPSPTAEQPPGGGDSARRTAQPRPKPSAGAMALPRTLGELQLYRVLQRANLLSYYETFIQQGGDDVQQLCEAGEEEFLEIMALVGMATKPLHVRRLQKALREWATNPGLFSQPVPAVPVSSIPLFKISETAGTRKGSMSNGHSSPGEKAGSARSFSPKSPLELGEKLSPLPGGPGAGDPRIWPGRSTPESDVGAGGEEEAGSPPFSPPAGGGVPEGTGAGGLAAAGAGGGPDRLEPEMVRMVVESVERIFRSFPRGDAGEVTSLLKLNKKLARSVGHIFEMDDNDSQKEEEIRKYSIIYGRFDSKRREGKQLSLHELTINEAAAQFCMRDNTLLLRRVELFSLSRQVARESTYLSSLKGSRLHPEELGGPPLKKLKQEVGEQSHSELQQPPPGPESYAPPYRPSLEEDSASLSGESLDGHLQAVGSCPRLTPPPADLPLALPAHGLWSRHILQQTLMDEGLRLARLVSHDRVGRLSPCVPAKPPLAGEAAAVLSPSTPTTQAPPGNPGVLGPGGRKRDVVVRESRQ</sequence>
<evidence type="ECO:0000259" key="10">
    <source>
        <dbReference type="Pfam" id="PF04905"/>
    </source>
</evidence>
<feature type="compositionally biased region" description="Pro residues" evidence="8">
    <location>
        <begin position="71"/>
        <end position="87"/>
    </location>
</feature>
<dbReference type="InterPro" id="IPR039040">
    <property type="entry name" value="NAB_fam"/>
</dbReference>
<keyword evidence="7" id="KW-0539">Nucleus</keyword>
<evidence type="ECO:0000256" key="2">
    <source>
        <dbReference type="ARBA" id="ARBA00008864"/>
    </source>
</evidence>
<dbReference type="Gene3D" id="1.20.120.2010">
    <property type="entry name" value="NAB conserved domain 2"/>
    <property type="match status" value="1"/>
</dbReference>
<evidence type="ECO:0000313" key="11">
    <source>
        <dbReference type="Ensembl" id="ENSCAFP00040016651.1"/>
    </source>
</evidence>
<name>A0A8C0S714_CANLF</name>
<evidence type="ECO:0000256" key="1">
    <source>
        <dbReference type="ARBA" id="ARBA00004123"/>
    </source>
</evidence>
<keyword evidence="6" id="KW-0804">Transcription</keyword>
<comment type="subcellular location">
    <subcellularLocation>
        <location evidence="1">Nucleus</location>
    </subcellularLocation>
</comment>
<dbReference type="InterPro" id="IPR006988">
    <property type="entry name" value="Nab_N"/>
</dbReference>
<proteinExistence type="inferred from homology"/>
<dbReference type="Pfam" id="PF04904">
    <property type="entry name" value="SAM_NCD1"/>
    <property type="match status" value="1"/>
</dbReference>
<dbReference type="Ensembl" id="ENSCAFT00040019188.1">
    <property type="protein sequence ID" value="ENSCAFP00040016651.1"/>
    <property type="gene ID" value="ENSCAFG00040010288.1"/>
</dbReference>
<organism evidence="11 12">
    <name type="scientific">Canis lupus familiaris</name>
    <name type="common">Dog</name>
    <name type="synonym">Canis familiaris</name>
    <dbReference type="NCBI Taxonomy" id="9615"/>
    <lineage>
        <taxon>Eukaryota</taxon>
        <taxon>Metazoa</taxon>
        <taxon>Chordata</taxon>
        <taxon>Craniata</taxon>
        <taxon>Vertebrata</taxon>
        <taxon>Euteleostomi</taxon>
        <taxon>Mammalia</taxon>
        <taxon>Eutheria</taxon>
        <taxon>Laurasiatheria</taxon>
        <taxon>Carnivora</taxon>
        <taxon>Caniformia</taxon>
        <taxon>Canidae</taxon>
        <taxon>Canis</taxon>
    </lineage>
</organism>
<comment type="similarity">
    <text evidence="2">Belongs to the NAB family.</text>
</comment>
<feature type="region of interest" description="Disordered" evidence="8">
    <location>
        <begin position="1"/>
        <end position="207"/>
    </location>
</feature>
<dbReference type="GO" id="GO:0045892">
    <property type="term" value="P:negative regulation of DNA-templated transcription"/>
    <property type="evidence" value="ECO:0007669"/>
    <property type="project" value="InterPro"/>
</dbReference>
<feature type="compositionally biased region" description="Low complexity" evidence="8">
    <location>
        <begin position="154"/>
        <end position="171"/>
    </location>
</feature>
<feature type="compositionally biased region" description="Pro residues" evidence="8">
    <location>
        <begin position="29"/>
        <end position="60"/>
    </location>
</feature>
<comment type="subunit">
    <text evidence="3">Homomultimers may associate with EGR1 bound to DNA.</text>
</comment>
<evidence type="ECO:0000313" key="12">
    <source>
        <dbReference type="Proteomes" id="UP000694542"/>
    </source>
</evidence>
<dbReference type="GO" id="GO:0003712">
    <property type="term" value="F:transcription coregulator activity"/>
    <property type="evidence" value="ECO:0007669"/>
    <property type="project" value="InterPro"/>
</dbReference>
<feature type="domain" description="Nab N-terminal" evidence="9">
    <location>
        <begin position="210"/>
        <end position="286"/>
    </location>
</feature>
<feature type="compositionally biased region" description="Gly residues" evidence="8">
    <location>
        <begin position="385"/>
        <end position="407"/>
    </location>
</feature>
<protein>
    <recommendedName>
        <fullName evidence="13">NGFI-A binding protein 2</fullName>
    </recommendedName>
</protein>
<evidence type="ECO:0000259" key="9">
    <source>
        <dbReference type="Pfam" id="PF04904"/>
    </source>
</evidence>
<dbReference type="Gene3D" id="1.10.150.50">
    <property type="entry name" value="Transcription Factor, Ets-1"/>
    <property type="match status" value="1"/>
</dbReference>
<dbReference type="InterPro" id="IPR006989">
    <property type="entry name" value="NAB_co-repressor_dom"/>
</dbReference>
<dbReference type="PANTHER" id="PTHR12623">
    <property type="entry name" value="NGFI-A BINDING PROTEIN"/>
    <property type="match status" value="1"/>
</dbReference>
<feature type="compositionally biased region" description="Low complexity" evidence="8">
    <location>
        <begin position="88"/>
        <end position="98"/>
    </location>
</feature>
<accession>A0A8C0S714</accession>
<dbReference type="InterPro" id="IPR013761">
    <property type="entry name" value="SAM/pointed_sf"/>
</dbReference>
<dbReference type="Proteomes" id="UP000694542">
    <property type="component" value="Chromosome 10"/>
</dbReference>
<evidence type="ECO:0000256" key="7">
    <source>
        <dbReference type="ARBA" id="ARBA00023242"/>
    </source>
</evidence>
<keyword evidence="4" id="KW-0678">Repressor</keyword>
<evidence type="ECO:0000256" key="5">
    <source>
        <dbReference type="ARBA" id="ARBA00023015"/>
    </source>
</evidence>
<reference evidence="11" key="2">
    <citation type="submission" date="2025-08" db="UniProtKB">
        <authorList>
            <consortium name="Ensembl"/>
        </authorList>
    </citation>
    <scope>IDENTIFICATION</scope>
</reference>